<protein>
    <submittedName>
        <fullName evidence="4">Helix-turn-helix domain-containing protein</fullName>
    </submittedName>
</protein>
<accession>A0A938XDW7</accession>
<evidence type="ECO:0000313" key="4">
    <source>
        <dbReference type="EMBL" id="MBM6948934.1"/>
    </source>
</evidence>
<dbReference type="InterPro" id="IPR025736">
    <property type="entry name" value="PucR_C-HTH_dom"/>
</dbReference>
<comment type="similarity">
    <text evidence="1">Belongs to the CdaR family.</text>
</comment>
<gene>
    <name evidence="4" type="ORF">H6A20_09750</name>
</gene>
<dbReference type="Pfam" id="PF17853">
    <property type="entry name" value="GGDEF_2"/>
    <property type="match status" value="1"/>
</dbReference>
<dbReference type="AlphaFoldDB" id="A0A938XDW7"/>
<dbReference type="InterPro" id="IPR051448">
    <property type="entry name" value="CdaR-like_regulators"/>
</dbReference>
<dbReference type="Gene3D" id="1.10.10.2840">
    <property type="entry name" value="PucR C-terminal helix-turn-helix domain"/>
    <property type="match status" value="1"/>
</dbReference>
<name>A0A938XDW7_9CLOT</name>
<sequence length="362" mass="41477">MISNQILQNTIDGLKAITRIDLCVMDTDGKSLASTFAEQENYESSVLSFVESPADSQVIQGYQFFKIFDEHQLEYILLANGGSDDVYMVGKVAAFQIQTLLTAYKERFDKDNFIKNLLLDNLLLVDIYNRAKKLHIDTEVRRVIFIVETAREKDSGMLDHVRALLGSKTKDFVTAVDEKDIIIVKELGPSDGHAELEKTATGILELLRDEEEDDIRIAYGTVVNDIKEVSKSYKEAKLALDVGRIFFDDRKVIAFSTLGIGRLIYQLPIPLCKMFIREIFEGKSPDEFDEETLTTINKFFENSLNVSETSRQLYIHRNTLVYRLDKLQKSTGLDLRVFEDAITFKIALMVVKYMKYMESQEY</sequence>
<dbReference type="Pfam" id="PF13556">
    <property type="entry name" value="HTH_30"/>
    <property type="match status" value="1"/>
</dbReference>
<evidence type="ECO:0000313" key="5">
    <source>
        <dbReference type="Proteomes" id="UP000705508"/>
    </source>
</evidence>
<dbReference type="PANTHER" id="PTHR33744:SF15">
    <property type="entry name" value="CARBOHYDRATE DIACID REGULATOR"/>
    <property type="match status" value="1"/>
</dbReference>
<dbReference type="InterPro" id="IPR042070">
    <property type="entry name" value="PucR_C-HTH_sf"/>
</dbReference>
<dbReference type="PANTHER" id="PTHR33744">
    <property type="entry name" value="CARBOHYDRATE DIACID REGULATOR"/>
    <property type="match status" value="1"/>
</dbReference>
<dbReference type="EMBL" id="JACJKS010000014">
    <property type="protein sequence ID" value="MBM6948934.1"/>
    <property type="molecule type" value="Genomic_DNA"/>
</dbReference>
<reference evidence="4" key="1">
    <citation type="submission" date="2020-08" db="EMBL/GenBank/DDBJ databases">
        <authorList>
            <person name="Cejkova D."/>
            <person name="Kubasova T."/>
            <person name="Jahodarova E."/>
            <person name="Rychlik I."/>
        </authorList>
    </citation>
    <scope>NUCLEOTIDE SEQUENCE</scope>
    <source>
        <strain evidence="4">An582</strain>
    </source>
</reference>
<dbReference type="InterPro" id="IPR009057">
    <property type="entry name" value="Homeodomain-like_sf"/>
</dbReference>
<evidence type="ECO:0000259" key="3">
    <source>
        <dbReference type="Pfam" id="PF17853"/>
    </source>
</evidence>
<evidence type="ECO:0000259" key="2">
    <source>
        <dbReference type="Pfam" id="PF13556"/>
    </source>
</evidence>
<reference evidence="4" key="2">
    <citation type="journal article" date="2021" name="Sci. Rep.">
        <title>The distribution of antibiotic resistance genes in chicken gut microbiota commensals.</title>
        <authorList>
            <person name="Juricova H."/>
            <person name="Matiasovicova J."/>
            <person name="Kubasova T."/>
            <person name="Cejkova D."/>
            <person name="Rychlik I."/>
        </authorList>
    </citation>
    <scope>NUCLEOTIDE SEQUENCE</scope>
    <source>
        <strain evidence="4">An582</strain>
    </source>
</reference>
<evidence type="ECO:0000256" key="1">
    <source>
        <dbReference type="ARBA" id="ARBA00006754"/>
    </source>
</evidence>
<dbReference type="Proteomes" id="UP000705508">
    <property type="component" value="Unassembled WGS sequence"/>
</dbReference>
<dbReference type="SUPFAM" id="SSF46689">
    <property type="entry name" value="Homeodomain-like"/>
    <property type="match status" value="1"/>
</dbReference>
<proteinExistence type="inferred from homology"/>
<organism evidence="4 5">
    <name type="scientific">Mordavella massiliensis</name>
    <dbReference type="NCBI Taxonomy" id="1871024"/>
    <lineage>
        <taxon>Bacteria</taxon>
        <taxon>Bacillati</taxon>
        <taxon>Bacillota</taxon>
        <taxon>Clostridia</taxon>
        <taxon>Eubacteriales</taxon>
        <taxon>Clostridiaceae</taxon>
        <taxon>Mordavella</taxon>
    </lineage>
</organism>
<comment type="caution">
    <text evidence="4">The sequence shown here is derived from an EMBL/GenBank/DDBJ whole genome shotgun (WGS) entry which is preliminary data.</text>
</comment>
<feature type="domain" description="PucR C-terminal helix-turn-helix" evidence="2">
    <location>
        <begin position="293"/>
        <end position="349"/>
    </location>
</feature>
<dbReference type="RefSeq" id="WP_204906938.1">
    <property type="nucleotide sequence ID" value="NZ_JACJKS010000014.1"/>
</dbReference>
<feature type="domain" description="CdaR GGDEF-like" evidence="3">
    <location>
        <begin position="126"/>
        <end position="242"/>
    </location>
</feature>
<dbReference type="InterPro" id="IPR041522">
    <property type="entry name" value="CdaR_GGDEF"/>
</dbReference>